<dbReference type="GO" id="GO:0006888">
    <property type="term" value="P:endoplasmic reticulum to Golgi vesicle-mediated transport"/>
    <property type="evidence" value="ECO:0007669"/>
    <property type="project" value="InterPro"/>
</dbReference>
<dbReference type="EMBL" id="GL377581">
    <property type="protein sequence ID" value="EFJ27668.1"/>
    <property type="molecule type" value="Genomic_DNA"/>
</dbReference>
<dbReference type="PANTHER" id="PTHR13803:SF4">
    <property type="entry name" value="SECRETORY 24CD, ISOFORM C"/>
    <property type="match status" value="1"/>
</dbReference>
<dbReference type="SUPFAM" id="SSF82754">
    <property type="entry name" value="C-terminal, gelsolin-like domain of Sec23/24"/>
    <property type="match status" value="1"/>
</dbReference>
<evidence type="ECO:0000313" key="4">
    <source>
        <dbReference type="Proteomes" id="UP000001514"/>
    </source>
</evidence>
<dbReference type="Proteomes" id="UP000001514">
    <property type="component" value="Unassembled WGS sequence"/>
</dbReference>
<dbReference type="Gramene" id="EFJ27668">
    <property type="protein sequence ID" value="EFJ27668"/>
    <property type="gene ID" value="SELMODRAFT_411850"/>
</dbReference>
<dbReference type="InterPro" id="IPR036175">
    <property type="entry name" value="Sec23/24_helical_dom_sf"/>
</dbReference>
<dbReference type="InterPro" id="IPR029006">
    <property type="entry name" value="ADF-H/Gelsolin-like_dom_sf"/>
</dbReference>
<dbReference type="GO" id="GO:0030127">
    <property type="term" value="C:COPII vesicle coat"/>
    <property type="evidence" value="ECO:0007669"/>
    <property type="project" value="InterPro"/>
</dbReference>
<feature type="chain" id="PRO_5003121857" description="Sec23/Sec24 helical domain-containing protein" evidence="1">
    <location>
        <begin position="27"/>
        <end position="219"/>
    </location>
</feature>
<reference evidence="3 4" key="1">
    <citation type="journal article" date="2011" name="Science">
        <title>The Selaginella genome identifies genetic changes associated with the evolution of vascular plants.</title>
        <authorList>
            <person name="Banks J.A."/>
            <person name="Nishiyama T."/>
            <person name="Hasebe M."/>
            <person name="Bowman J.L."/>
            <person name="Gribskov M."/>
            <person name="dePamphilis C."/>
            <person name="Albert V.A."/>
            <person name="Aono N."/>
            <person name="Aoyama T."/>
            <person name="Ambrose B.A."/>
            <person name="Ashton N.W."/>
            <person name="Axtell M.J."/>
            <person name="Barker E."/>
            <person name="Barker M.S."/>
            <person name="Bennetzen J.L."/>
            <person name="Bonawitz N.D."/>
            <person name="Chapple C."/>
            <person name="Cheng C."/>
            <person name="Correa L.G."/>
            <person name="Dacre M."/>
            <person name="DeBarry J."/>
            <person name="Dreyer I."/>
            <person name="Elias M."/>
            <person name="Engstrom E.M."/>
            <person name="Estelle M."/>
            <person name="Feng L."/>
            <person name="Finet C."/>
            <person name="Floyd S.K."/>
            <person name="Frommer W.B."/>
            <person name="Fujita T."/>
            <person name="Gramzow L."/>
            <person name="Gutensohn M."/>
            <person name="Harholt J."/>
            <person name="Hattori M."/>
            <person name="Heyl A."/>
            <person name="Hirai T."/>
            <person name="Hiwatashi Y."/>
            <person name="Ishikawa M."/>
            <person name="Iwata M."/>
            <person name="Karol K.G."/>
            <person name="Koehler B."/>
            <person name="Kolukisaoglu U."/>
            <person name="Kubo M."/>
            <person name="Kurata T."/>
            <person name="Lalonde S."/>
            <person name="Li K."/>
            <person name="Li Y."/>
            <person name="Litt A."/>
            <person name="Lyons E."/>
            <person name="Manning G."/>
            <person name="Maruyama T."/>
            <person name="Michael T.P."/>
            <person name="Mikami K."/>
            <person name="Miyazaki S."/>
            <person name="Morinaga S."/>
            <person name="Murata T."/>
            <person name="Mueller-Roeber B."/>
            <person name="Nelson D.R."/>
            <person name="Obara M."/>
            <person name="Oguri Y."/>
            <person name="Olmstead R.G."/>
            <person name="Onodera N."/>
            <person name="Petersen B.L."/>
            <person name="Pils B."/>
            <person name="Prigge M."/>
            <person name="Rensing S.A."/>
            <person name="Riano-Pachon D.M."/>
            <person name="Roberts A.W."/>
            <person name="Sato Y."/>
            <person name="Scheller H.V."/>
            <person name="Schulz B."/>
            <person name="Schulz C."/>
            <person name="Shakirov E.V."/>
            <person name="Shibagaki N."/>
            <person name="Shinohara N."/>
            <person name="Shippen D.E."/>
            <person name="Soerensen I."/>
            <person name="Sotooka R."/>
            <person name="Sugimoto N."/>
            <person name="Sugita M."/>
            <person name="Sumikawa N."/>
            <person name="Tanurdzic M."/>
            <person name="Theissen G."/>
            <person name="Ulvskov P."/>
            <person name="Wakazuki S."/>
            <person name="Weng J.K."/>
            <person name="Willats W.W."/>
            <person name="Wipf D."/>
            <person name="Wolf P.G."/>
            <person name="Yang L."/>
            <person name="Zimmer A.D."/>
            <person name="Zhu Q."/>
            <person name="Mitros T."/>
            <person name="Hellsten U."/>
            <person name="Loque D."/>
            <person name="Otillar R."/>
            <person name="Salamov A."/>
            <person name="Schmutz J."/>
            <person name="Shapiro H."/>
            <person name="Lindquist E."/>
            <person name="Lucas S."/>
            <person name="Rokhsar D."/>
            <person name="Grigoriev I.V."/>
        </authorList>
    </citation>
    <scope>NUCLEOTIDE SEQUENCE [LARGE SCALE GENOMIC DNA]</scope>
</reference>
<dbReference type="InterPro" id="IPR050550">
    <property type="entry name" value="SEC23_SEC24_subfamily"/>
</dbReference>
<keyword evidence="1" id="KW-0732">Signal</keyword>
<dbReference type="InterPro" id="IPR036180">
    <property type="entry name" value="Gelsolin-like_dom_sf"/>
</dbReference>
<dbReference type="SUPFAM" id="SSF81811">
    <property type="entry name" value="Helical domain of Sec23/24"/>
    <property type="match status" value="1"/>
</dbReference>
<feature type="domain" description="Sec23/Sec24 helical" evidence="2">
    <location>
        <begin position="78"/>
        <end position="125"/>
    </location>
</feature>
<accession>D8RJ83</accession>
<name>D8RJ83_SELML</name>
<organism evidence="4">
    <name type="scientific">Selaginella moellendorffii</name>
    <name type="common">Spikemoss</name>
    <dbReference type="NCBI Taxonomy" id="88036"/>
    <lineage>
        <taxon>Eukaryota</taxon>
        <taxon>Viridiplantae</taxon>
        <taxon>Streptophyta</taxon>
        <taxon>Embryophyta</taxon>
        <taxon>Tracheophyta</taxon>
        <taxon>Lycopodiopsida</taxon>
        <taxon>Selaginellales</taxon>
        <taxon>Selaginellaceae</taxon>
        <taxon>Selaginella</taxon>
    </lineage>
</organism>
<dbReference type="InterPro" id="IPR006900">
    <property type="entry name" value="Sec23/24_helical_dom"/>
</dbReference>
<evidence type="ECO:0000259" key="2">
    <source>
        <dbReference type="Pfam" id="PF04815"/>
    </source>
</evidence>
<dbReference type="GO" id="GO:0006886">
    <property type="term" value="P:intracellular protein transport"/>
    <property type="evidence" value="ECO:0007669"/>
    <property type="project" value="InterPro"/>
</dbReference>
<dbReference type="AlphaFoldDB" id="D8RJ83"/>
<dbReference type="PANTHER" id="PTHR13803">
    <property type="entry name" value="SEC24-RELATED PROTEIN"/>
    <property type="match status" value="1"/>
</dbReference>
<dbReference type="InParanoid" id="D8RJ83"/>
<dbReference type="Pfam" id="PF04815">
    <property type="entry name" value="Sec23_helical"/>
    <property type="match status" value="1"/>
</dbReference>
<dbReference type="KEGG" id="smo:SELMODRAFT_411850"/>
<keyword evidence="4" id="KW-1185">Reference proteome</keyword>
<gene>
    <name evidence="3" type="ORF">SELMODRAFT_411850</name>
</gene>
<proteinExistence type="predicted"/>
<protein>
    <recommendedName>
        <fullName evidence="2">Sec23/Sec24 helical domain-containing protein</fullName>
    </recommendedName>
</protein>
<dbReference type="Gene3D" id="3.40.20.10">
    <property type="entry name" value="Severin"/>
    <property type="match status" value="1"/>
</dbReference>
<evidence type="ECO:0000256" key="1">
    <source>
        <dbReference type="SAM" id="SignalP"/>
    </source>
</evidence>
<dbReference type="STRING" id="88036.D8RJ83"/>
<feature type="signal peptide" evidence="1">
    <location>
        <begin position="1"/>
        <end position="26"/>
    </location>
</feature>
<dbReference type="Gene3D" id="1.20.120.730">
    <property type="entry name" value="Sec23/Sec24 helical domain"/>
    <property type="match status" value="2"/>
</dbReference>
<evidence type="ECO:0000313" key="3">
    <source>
        <dbReference type="EMBL" id="EFJ27668.1"/>
    </source>
</evidence>
<sequence length="219" mass="25749">MEVEWKQMRELPKKLVLLVLVLNVAAQDRIQLACVKIVWPKTKTTSYLATYLGISKPMLYKYMRLIDPNWRHVYNMMPSRELILPECLKLLPLYTLTLTKSVGLRQDARVDERAYWLMRATSISASLGIPLVYPRKFSVHNIPKFLLQEYDNEPSILLNKMVNEIRRQSCSYLRLHLLKRVEMMFHSFIIEDKSGLGSSYVEFLVYVHRQIQVKMQPGS</sequence>
<dbReference type="HOGENOM" id="CLU_1263402_0_0_1"/>
<dbReference type="eggNOG" id="KOG1984">
    <property type="taxonomic scope" value="Eukaryota"/>
</dbReference>